<evidence type="ECO:0000313" key="2">
    <source>
        <dbReference type="EMBL" id="MDH8678338.1"/>
    </source>
</evidence>
<evidence type="ECO:0000256" key="1">
    <source>
        <dbReference type="SAM" id="Phobius"/>
    </source>
</evidence>
<feature type="transmembrane region" description="Helical" evidence="1">
    <location>
        <begin position="124"/>
        <end position="141"/>
    </location>
</feature>
<gene>
    <name evidence="2" type="ORF">QE109_09280</name>
</gene>
<keyword evidence="2" id="KW-0378">Hydrolase</keyword>
<accession>A0ABT6ND37</accession>
<protein>
    <submittedName>
        <fullName evidence="2">Metal-dependent hydrolase</fullName>
    </submittedName>
</protein>
<keyword evidence="1" id="KW-1133">Transmembrane helix</keyword>
<evidence type="ECO:0000313" key="3">
    <source>
        <dbReference type="Proteomes" id="UP001158045"/>
    </source>
</evidence>
<dbReference type="InterPro" id="IPR053170">
    <property type="entry name" value="Transcription_regulator"/>
</dbReference>
<comment type="caution">
    <text evidence="2">The sequence shown here is derived from an EMBL/GenBank/DDBJ whole genome shotgun (WGS) entry which is preliminary data.</text>
</comment>
<sequence>MDPLTHGLVGVAISAFSGTAVSIDNPLTIGAMLGAMSPDLDFVIRLFKDDAAYLEHHRGLSHSIPFLVGFSTIITIMLSQMGFVGFNFLTTLLWTFIGALSHTGLDILNSYGAKLFRKKRKANILTLYDPVISIVGICLIINGTNTMYELITGVLIIGIYLLMRNISRHNALVTLESYFSKQYKQTDVFVMPSLKAFYKWDFVAHTETHNIVGQFNPWWLMAKTEKRIKIQHMMELVDTTYYDLFKSTAVGEIFTRFSPNLHINVTRDELNNQYILRATDLRYFVKKSFMHHATLVLDQDMQFISSYLHPYNINKAIPIYQ</sequence>
<reference evidence="2 3" key="1">
    <citation type="submission" date="2023-04" db="EMBL/GenBank/DDBJ databases">
        <title>Fusibacter bizertensis strain WBS, isolated from littoral bottom sediments of the Arctic seas - biochemical and genomic analysis.</title>
        <authorList>
            <person name="Brioukhanov A.L."/>
        </authorList>
    </citation>
    <scope>NUCLEOTIDE SEQUENCE [LARGE SCALE GENOMIC DNA]</scope>
    <source>
        <strain evidence="2 3">WBS</strain>
    </source>
</reference>
<dbReference type="GO" id="GO:0016787">
    <property type="term" value="F:hydrolase activity"/>
    <property type="evidence" value="ECO:0007669"/>
    <property type="project" value="UniProtKB-KW"/>
</dbReference>
<dbReference type="PANTHER" id="PTHR40031">
    <property type="entry name" value="HYPOTHETICAL MEMBRANE SPANNING PROTEIN"/>
    <property type="match status" value="1"/>
</dbReference>
<dbReference type="Pfam" id="PF04307">
    <property type="entry name" value="YdjM"/>
    <property type="match status" value="1"/>
</dbReference>
<feature type="transmembrane region" description="Helical" evidence="1">
    <location>
        <begin position="64"/>
        <end position="86"/>
    </location>
</feature>
<feature type="transmembrane region" description="Helical" evidence="1">
    <location>
        <begin position="147"/>
        <end position="163"/>
    </location>
</feature>
<dbReference type="EMBL" id="JARYZI010000005">
    <property type="protein sequence ID" value="MDH8678338.1"/>
    <property type="molecule type" value="Genomic_DNA"/>
</dbReference>
<dbReference type="InterPro" id="IPR007404">
    <property type="entry name" value="YdjM-like"/>
</dbReference>
<proteinExistence type="predicted"/>
<name>A0ABT6ND37_9FIRM</name>
<dbReference type="PANTHER" id="PTHR40031:SF1">
    <property type="entry name" value="MEMBRANE-BOUND METAL-DEPENDENT HYDROLASE"/>
    <property type="match status" value="1"/>
</dbReference>
<keyword evidence="1" id="KW-0472">Membrane</keyword>
<dbReference type="Proteomes" id="UP001158045">
    <property type="component" value="Unassembled WGS sequence"/>
</dbReference>
<dbReference type="RefSeq" id="WP_281094180.1">
    <property type="nucleotide sequence ID" value="NZ_JARYZI010000005.1"/>
</dbReference>
<organism evidence="2 3">
    <name type="scientific">Fusibacter bizertensis</name>
    <dbReference type="NCBI Taxonomy" id="1488331"/>
    <lineage>
        <taxon>Bacteria</taxon>
        <taxon>Bacillati</taxon>
        <taxon>Bacillota</taxon>
        <taxon>Clostridia</taxon>
        <taxon>Eubacteriales</taxon>
        <taxon>Eubacteriales Family XII. Incertae Sedis</taxon>
        <taxon>Fusibacter</taxon>
    </lineage>
</organism>
<keyword evidence="1" id="KW-0812">Transmembrane</keyword>
<keyword evidence="3" id="KW-1185">Reference proteome</keyword>